<dbReference type="Proteomes" id="UP000240653">
    <property type="component" value="Unassembled WGS sequence"/>
</dbReference>
<keyword evidence="3" id="KW-1185">Reference proteome</keyword>
<evidence type="ECO:0000313" key="3">
    <source>
        <dbReference type="Proteomes" id="UP000240653"/>
    </source>
</evidence>
<dbReference type="AlphaFoldDB" id="A0A2P7SD28"/>
<comment type="caution">
    <text evidence="2">The sequence shown here is derived from an EMBL/GenBank/DDBJ whole genome shotgun (WGS) entry which is preliminary data.</text>
</comment>
<organism evidence="2 3">
    <name type="scientific">Pseudaminobacter soli</name>
    <name type="common">ex Li et al. 2025</name>
    <dbReference type="NCBI Taxonomy" id="1295366"/>
    <lineage>
        <taxon>Bacteria</taxon>
        <taxon>Pseudomonadati</taxon>
        <taxon>Pseudomonadota</taxon>
        <taxon>Alphaproteobacteria</taxon>
        <taxon>Hyphomicrobiales</taxon>
        <taxon>Phyllobacteriaceae</taxon>
        <taxon>Pseudaminobacter</taxon>
    </lineage>
</organism>
<evidence type="ECO:0000313" key="2">
    <source>
        <dbReference type="EMBL" id="PSJ60397.1"/>
    </source>
</evidence>
<dbReference type="RefSeq" id="WP_106724728.1">
    <property type="nucleotide sequence ID" value="NZ_PXYL01000006.1"/>
</dbReference>
<accession>A0A2P7SD28</accession>
<feature type="compositionally biased region" description="Basic and acidic residues" evidence="1">
    <location>
        <begin position="39"/>
        <end position="59"/>
    </location>
</feature>
<reference evidence="2 3" key="1">
    <citation type="submission" date="2018-03" db="EMBL/GenBank/DDBJ databases">
        <title>The draft genome of Mesorhizobium soli JCM 19897.</title>
        <authorList>
            <person name="Li L."/>
            <person name="Liu L."/>
            <person name="Liang L."/>
            <person name="Wang T."/>
            <person name="Zhang X."/>
        </authorList>
    </citation>
    <scope>NUCLEOTIDE SEQUENCE [LARGE SCALE GENOMIC DNA]</scope>
    <source>
        <strain evidence="2 3">JCM 19897</strain>
    </source>
</reference>
<evidence type="ECO:0000256" key="1">
    <source>
        <dbReference type="SAM" id="MobiDB-lite"/>
    </source>
</evidence>
<proteinExistence type="predicted"/>
<gene>
    <name evidence="2" type="ORF">C7I85_14745</name>
</gene>
<dbReference type="EMBL" id="PXYL01000006">
    <property type="protein sequence ID" value="PSJ60397.1"/>
    <property type="molecule type" value="Genomic_DNA"/>
</dbReference>
<name>A0A2P7SD28_9HYPH</name>
<feature type="region of interest" description="Disordered" evidence="1">
    <location>
        <begin position="27"/>
        <end position="59"/>
    </location>
</feature>
<sequence>MTAKDSKTPSTAQNQRKARLAEELRANLLKRKAQARSRRTGDADDRPEGISAAGKDERK</sequence>
<protein>
    <submittedName>
        <fullName evidence="2">Uncharacterized protein</fullName>
    </submittedName>
</protein>
<feature type="compositionally biased region" description="Basic residues" evidence="1">
    <location>
        <begin position="28"/>
        <end position="38"/>
    </location>
</feature>